<evidence type="ECO:0000256" key="4">
    <source>
        <dbReference type="ARBA" id="ARBA00022525"/>
    </source>
</evidence>
<reference evidence="16 17" key="1">
    <citation type="submission" date="2012-03" db="EMBL/GenBank/DDBJ databases">
        <title>Whole Genome Assembly of Papio anubis.</title>
        <authorList>
            <person name="Liu Y.L."/>
            <person name="Abraham K.A."/>
            <person name="Akbar H.A."/>
            <person name="Ali S.A."/>
            <person name="Anosike U.A."/>
            <person name="Aqrawi P.A."/>
            <person name="Arias F.A."/>
            <person name="Attaway T.A."/>
            <person name="Awwad R.A."/>
            <person name="Babu C.B."/>
            <person name="Bandaranaike D.B."/>
            <person name="Battles P.B."/>
            <person name="Bell A.B."/>
            <person name="Beltran B.B."/>
            <person name="Berhane-Mersha D.B."/>
            <person name="Bess C.B."/>
            <person name="Bickham C.B."/>
            <person name="Bolden T.B."/>
            <person name="Carter K.C."/>
            <person name="Chau D.C."/>
            <person name="Chavez A.C."/>
            <person name="Clerc-Blankenburg K.C."/>
            <person name="Coyle M.C."/>
            <person name="Dao M.D."/>
            <person name="Davila M.L.D."/>
            <person name="Davy-Carroll L.D."/>
            <person name="Denson S.D."/>
            <person name="Dinh H.D."/>
            <person name="Fernandez S.F."/>
            <person name="Fernando P.F."/>
            <person name="Forbes L.F."/>
            <person name="Francis C.F."/>
            <person name="Francisco L.F."/>
            <person name="Fu Q.F."/>
            <person name="Garcia-Iii R.G."/>
            <person name="Garrett T.G."/>
            <person name="Gross S.G."/>
            <person name="Gubbala S.G."/>
            <person name="Hirani K.H."/>
            <person name="Hogues M.H."/>
            <person name="Hollins B.H."/>
            <person name="Jackson L.J."/>
            <person name="Javaid M.J."/>
            <person name="Jhangiani S.J."/>
            <person name="Johnson A.J."/>
            <person name="Johnson B.J."/>
            <person name="Jones J.J."/>
            <person name="Joshi V.J."/>
            <person name="Kalu J.K."/>
            <person name="Khan N.K."/>
            <person name="Korchina V.K."/>
            <person name="Kovar C.K."/>
            <person name="Lago L.L."/>
            <person name="Lara F.L."/>
            <person name="Le T.-K.L."/>
            <person name="Lee S.L."/>
            <person name="Legall-Iii F.L."/>
            <person name="Lemon S.L."/>
            <person name="Liu J.L."/>
            <person name="Liu Y.-S.L."/>
            <person name="Liyanage D.L."/>
            <person name="Lopez J.L."/>
            <person name="Lorensuhewa L.L."/>
            <person name="Mata R.M."/>
            <person name="Mathew T.M."/>
            <person name="Mercado C.M."/>
            <person name="Mercado I.M."/>
            <person name="Morales K.M."/>
            <person name="Morgan M.M."/>
            <person name="Munidasa M.M."/>
            <person name="Ngo D.N."/>
            <person name="Nguyen L.N."/>
            <person name="Nguyen T.N."/>
            <person name="Nguyen N.N."/>
            <person name="Obregon M.O."/>
            <person name="Okwuonu G.O."/>
            <person name="Ongeri F.O."/>
            <person name="Onwere C.O."/>
            <person name="Osifeso I.O."/>
            <person name="Parra A.P."/>
            <person name="Patil S.P."/>
            <person name="Perez A.P."/>
            <person name="Perez Y.P."/>
            <person name="Pham C.P."/>
            <person name="Pu L.-L.P."/>
            <person name="Puazo M.P."/>
            <person name="Quiroz J.Q."/>
            <person name="Rouhana J.R."/>
            <person name="Ruiz M.R."/>
            <person name="Ruiz S.-J.R."/>
            <person name="Saada N.S."/>
            <person name="Santibanez J.S."/>
            <person name="Scheel M.S."/>
            <person name="Schneider B.S."/>
            <person name="Simmons D.S."/>
            <person name="Sisson I.S."/>
            <person name="Tang L.-Y.T."/>
            <person name="Thornton R.T."/>
            <person name="Tisius J.T."/>
            <person name="Toledanes G.T."/>
            <person name="Trejos Z.T."/>
            <person name="Usmani K.U."/>
            <person name="Varghese R.V."/>
            <person name="Vattathil S.V."/>
            <person name="Vee V.V."/>
            <person name="Walker D.W."/>
            <person name="Weissenberger G.W."/>
            <person name="White C.W."/>
            <person name="Williams A.W."/>
            <person name="Woodworth J.W."/>
            <person name="Wright R.W."/>
            <person name="Zhu Y.Z."/>
            <person name="Han Y.H."/>
            <person name="Newsham I.N."/>
            <person name="Nazareth L.N."/>
            <person name="Worley K.W."/>
            <person name="Muzny D.M."/>
            <person name="Rogers J.R."/>
            <person name="Gibbs R.G."/>
        </authorList>
    </citation>
    <scope>NUCLEOTIDE SEQUENCE [LARGE SCALE GENOMIC DNA]</scope>
</reference>
<dbReference type="InterPro" id="IPR036179">
    <property type="entry name" value="Ig-like_dom_sf"/>
</dbReference>
<evidence type="ECO:0000256" key="5">
    <source>
        <dbReference type="ARBA" id="ARBA00022729"/>
    </source>
</evidence>
<accession>A0A096NQ08</accession>
<dbReference type="GO" id="GO:0019863">
    <property type="term" value="F:IgE binding"/>
    <property type="evidence" value="ECO:0007669"/>
    <property type="project" value="Ensembl"/>
</dbReference>
<evidence type="ECO:0000256" key="11">
    <source>
        <dbReference type="ARBA" id="ARBA00023319"/>
    </source>
</evidence>
<keyword evidence="14" id="KW-1133">Transmembrane helix</keyword>
<comment type="subcellular location">
    <subcellularLocation>
        <location evidence="1">Cell membrane</location>
    </subcellularLocation>
    <subcellularLocation>
        <location evidence="2">Secreted</location>
    </subcellularLocation>
</comment>
<dbReference type="PANTHER" id="PTHR11481:SF12">
    <property type="entry name" value="HIGH AFFINITY IMMUNOGLOBULIN EPSILON RECEPTOR SUBUNIT ALPHA"/>
    <property type="match status" value="1"/>
</dbReference>
<dbReference type="GO" id="GO:0042092">
    <property type="term" value="P:type 2 immune response"/>
    <property type="evidence" value="ECO:0007669"/>
    <property type="project" value="Ensembl"/>
</dbReference>
<proteinExistence type="predicted"/>
<gene>
    <name evidence="16" type="primary">FCER1A</name>
</gene>
<evidence type="ECO:0000313" key="16">
    <source>
        <dbReference type="Ensembl" id="ENSPANP00000015099.2"/>
    </source>
</evidence>
<dbReference type="HOGENOM" id="CLU_023383_1_0_1"/>
<reference evidence="16" key="2">
    <citation type="submission" date="2025-08" db="UniProtKB">
        <authorList>
            <consortium name="Ensembl"/>
        </authorList>
    </citation>
    <scope>IDENTIFICATION</scope>
</reference>
<protein>
    <recommendedName>
        <fullName evidence="12">Low affinity immunoglobulin gamma Fc region receptor III-A</fullName>
    </recommendedName>
    <alternativeName>
        <fullName evidence="13">Fc-gamma RIII-alpha</fullName>
    </alternativeName>
</protein>
<feature type="domain" description="Ig-like" evidence="15">
    <location>
        <begin position="149"/>
        <end position="220"/>
    </location>
</feature>
<keyword evidence="10" id="KW-0325">Glycoprotein</keyword>
<dbReference type="GO" id="GO:0043308">
    <property type="term" value="P:eosinophil degranulation"/>
    <property type="evidence" value="ECO:0007669"/>
    <property type="project" value="Ensembl"/>
</dbReference>
<dbReference type="Gene3D" id="2.60.40.10">
    <property type="entry name" value="Immunoglobulins"/>
    <property type="match status" value="2"/>
</dbReference>
<evidence type="ECO:0000259" key="15">
    <source>
        <dbReference type="PROSITE" id="PS50835"/>
    </source>
</evidence>
<organism evidence="16 17">
    <name type="scientific">Papio anubis</name>
    <name type="common">Olive baboon</name>
    <dbReference type="NCBI Taxonomy" id="9555"/>
    <lineage>
        <taxon>Eukaryota</taxon>
        <taxon>Metazoa</taxon>
        <taxon>Chordata</taxon>
        <taxon>Craniata</taxon>
        <taxon>Vertebrata</taxon>
        <taxon>Euteleostomi</taxon>
        <taxon>Mammalia</taxon>
        <taxon>Eutheria</taxon>
        <taxon>Euarchontoglires</taxon>
        <taxon>Primates</taxon>
        <taxon>Haplorrhini</taxon>
        <taxon>Catarrhini</taxon>
        <taxon>Cercopithecidae</taxon>
        <taxon>Cercopithecinae</taxon>
        <taxon>Papio</taxon>
    </lineage>
</organism>
<dbReference type="Bgee" id="ENSPANG00000020302">
    <property type="expression patterns" value="Expressed in urinary bladder and 49 other cell types or tissues"/>
</dbReference>
<dbReference type="eggNOG" id="ENOG502RTXR">
    <property type="taxonomic scope" value="Eukaryota"/>
</dbReference>
<dbReference type="CDD" id="cd05753">
    <property type="entry name" value="Ig2_FcgammaR_like"/>
    <property type="match status" value="1"/>
</dbReference>
<keyword evidence="7 14" id="KW-0472">Membrane</keyword>
<keyword evidence="4" id="KW-0964">Secreted</keyword>
<dbReference type="Ensembl" id="ENSPANT00000024881.3">
    <property type="protein sequence ID" value="ENSPANP00000015099.2"/>
    <property type="gene ID" value="ENSPANG00000020302.3"/>
</dbReference>
<dbReference type="SUPFAM" id="SSF48726">
    <property type="entry name" value="Immunoglobulin"/>
    <property type="match status" value="2"/>
</dbReference>
<dbReference type="GO" id="GO:0016068">
    <property type="term" value="P:type I hypersensitivity"/>
    <property type="evidence" value="ECO:0007669"/>
    <property type="project" value="Ensembl"/>
</dbReference>
<dbReference type="FunFam" id="2.60.40.10:FF:000217">
    <property type="entry name" value="High affinity immunoglobulin gamma Fc receptor I"/>
    <property type="match status" value="1"/>
</dbReference>
<feature type="domain" description="Ig-like" evidence="15">
    <location>
        <begin position="57"/>
        <end position="137"/>
    </location>
</feature>
<dbReference type="FunFam" id="2.60.40.10:FF:000356">
    <property type="entry name" value="Low affinity immunoglobulin gamma Fc region receptor III-A"/>
    <property type="match status" value="1"/>
</dbReference>
<dbReference type="PANTHER" id="PTHR11481">
    <property type="entry name" value="IMMUNOGLOBULIN FC RECEPTOR"/>
    <property type="match status" value="1"/>
</dbReference>
<dbReference type="OMA" id="LIRCHSW"/>
<dbReference type="GeneTree" id="ENSGT01050000244808"/>
<dbReference type="InterPro" id="IPR003598">
    <property type="entry name" value="Ig_sub2"/>
</dbReference>
<dbReference type="CDD" id="cd05752">
    <property type="entry name" value="Ig1_FcgammaR_like"/>
    <property type="match status" value="1"/>
</dbReference>
<dbReference type="InterPro" id="IPR050488">
    <property type="entry name" value="Ig_Fc_receptor"/>
</dbReference>
<keyword evidence="3" id="KW-1003">Cell membrane</keyword>
<keyword evidence="17" id="KW-1185">Reference proteome</keyword>
<evidence type="ECO:0000256" key="14">
    <source>
        <dbReference type="SAM" id="Phobius"/>
    </source>
</evidence>
<evidence type="ECO:0000256" key="1">
    <source>
        <dbReference type="ARBA" id="ARBA00004236"/>
    </source>
</evidence>
<keyword evidence="8" id="KW-1015">Disulfide bond</keyword>
<keyword evidence="11" id="KW-0393">Immunoglobulin domain</keyword>
<dbReference type="SMART" id="SM00409">
    <property type="entry name" value="IG"/>
    <property type="match status" value="2"/>
</dbReference>
<evidence type="ECO:0000256" key="8">
    <source>
        <dbReference type="ARBA" id="ARBA00023157"/>
    </source>
</evidence>
<dbReference type="GO" id="GO:0043303">
    <property type="term" value="P:mast cell degranulation"/>
    <property type="evidence" value="ECO:0007669"/>
    <property type="project" value="Ensembl"/>
</dbReference>
<evidence type="ECO:0000256" key="7">
    <source>
        <dbReference type="ARBA" id="ARBA00023136"/>
    </source>
</evidence>
<keyword evidence="5" id="KW-0732">Signal</keyword>
<dbReference type="AlphaFoldDB" id="A0A096NQ08"/>
<reference evidence="16" key="3">
    <citation type="submission" date="2025-09" db="UniProtKB">
        <authorList>
            <consortium name="Ensembl"/>
        </authorList>
    </citation>
    <scope>IDENTIFICATION</scope>
</reference>
<dbReference type="InterPro" id="IPR007110">
    <property type="entry name" value="Ig-like_dom"/>
</dbReference>
<dbReference type="GO" id="GO:0005576">
    <property type="term" value="C:extracellular region"/>
    <property type="evidence" value="ECO:0007669"/>
    <property type="project" value="UniProtKB-SubCell"/>
</dbReference>
<keyword evidence="9" id="KW-0675">Receptor</keyword>
<dbReference type="PROSITE" id="PS50835">
    <property type="entry name" value="IG_LIKE"/>
    <property type="match status" value="2"/>
</dbReference>
<dbReference type="Pfam" id="PF13895">
    <property type="entry name" value="Ig_2"/>
    <property type="match status" value="1"/>
</dbReference>
<feature type="transmembrane region" description="Helical" evidence="14">
    <location>
        <begin position="229"/>
        <end position="252"/>
    </location>
</feature>
<dbReference type="InterPro" id="IPR013783">
    <property type="entry name" value="Ig-like_fold"/>
</dbReference>
<evidence type="ECO:0000256" key="13">
    <source>
        <dbReference type="ARBA" id="ARBA00077058"/>
    </source>
</evidence>
<keyword evidence="14" id="KW-0812">Transmembrane</keyword>
<dbReference type="InterPro" id="IPR003599">
    <property type="entry name" value="Ig_sub"/>
</dbReference>
<dbReference type="GO" id="GO:0009897">
    <property type="term" value="C:external side of plasma membrane"/>
    <property type="evidence" value="ECO:0007669"/>
    <property type="project" value="TreeGrafter"/>
</dbReference>
<evidence type="ECO:0000256" key="10">
    <source>
        <dbReference type="ARBA" id="ARBA00023180"/>
    </source>
</evidence>
<evidence type="ECO:0000256" key="2">
    <source>
        <dbReference type="ARBA" id="ARBA00004613"/>
    </source>
</evidence>
<dbReference type="Pfam" id="PF13927">
    <property type="entry name" value="Ig_3"/>
    <property type="match status" value="1"/>
</dbReference>
<dbReference type="GO" id="GO:0019768">
    <property type="term" value="F:high-affinity IgE receptor activity"/>
    <property type="evidence" value="ECO:0007669"/>
    <property type="project" value="Ensembl"/>
</dbReference>
<evidence type="ECO:0000256" key="12">
    <source>
        <dbReference type="ARBA" id="ARBA00040880"/>
    </source>
</evidence>
<sequence>MTLTLSTINWPSPRSLQHNQHQELMKKMAPAMESPTLLCVALLFFAPDGVLAVPQKPTVSLNPPWNRIFKGENVTLTCNGSNFFEVSSMKWFHNDSLSEVANSSLNIVNADFEDSGEYKCQYQQFDNSEPVHLEVFSDWLLLQASAEVVMEGQPLFLRCHSWRNWDVYKVIYYKDGEALKYWYENHNISITNATVEDSGTYYCTGKLWQLDCESEPLNITVIKAQHDKYWLQFLIPLLVAILFAVDTGLFISTQQQVTFLLKIKRTRKGFKLLNPHPKPNPKSN</sequence>
<keyword evidence="6" id="KW-0677">Repeat</keyword>
<evidence type="ECO:0000256" key="9">
    <source>
        <dbReference type="ARBA" id="ARBA00023170"/>
    </source>
</evidence>
<dbReference type="Proteomes" id="UP000028761">
    <property type="component" value="Chromosome 1"/>
</dbReference>
<dbReference type="SMART" id="SM00408">
    <property type="entry name" value="IGc2"/>
    <property type="match status" value="2"/>
</dbReference>
<evidence type="ECO:0000256" key="6">
    <source>
        <dbReference type="ARBA" id="ARBA00022737"/>
    </source>
</evidence>
<evidence type="ECO:0000313" key="17">
    <source>
        <dbReference type="Proteomes" id="UP000028761"/>
    </source>
</evidence>
<dbReference type="STRING" id="9555.ENSPANP00000015099"/>
<name>A0A096NQ08_PAPAN</name>
<evidence type="ECO:0000256" key="3">
    <source>
        <dbReference type="ARBA" id="ARBA00022475"/>
    </source>
</evidence>